<dbReference type="RefSeq" id="XP_002508471.1">
    <property type="nucleotide sequence ID" value="XM_002508425.1"/>
</dbReference>
<keyword evidence="2" id="KW-1185">Reference proteome</keyword>
<sequence>MANKKNRGKERKKQKCIEEGVASIDVHESVASAIVAHVPEVKDRLALGCVSRA</sequence>
<name>C1FGY1_MICCC</name>
<proteinExistence type="predicted"/>
<dbReference type="KEGG" id="mis:MICPUN_61887"/>
<dbReference type="Proteomes" id="UP000002009">
    <property type="component" value="Chromosome 10"/>
</dbReference>
<evidence type="ECO:0000313" key="2">
    <source>
        <dbReference type="Proteomes" id="UP000002009"/>
    </source>
</evidence>
<protein>
    <submittedName>
        <fullName evidence="1">Uncharacterized protein</fullName>
    </submittedName>
</protein>
<dbReference type="GeneID" id="8247019"/>
<dbReference type="InParanoid" id="C1FGY1"/>
<dbReference type="EMBL" id="CP001576">
    <property type="protein sequence ID" value="ACO69729.1"/>
    <property type="molecule type" value="Genomic_DNA"/>
</dbReference>
<reference evidence="1 2" key="1">
    <citation type="journal article" date="2009" name="Science">
        <title>Green evolution and dynamic adaptations revealed by genomes of the marine picoeukaryotes Micromonas.</title>
        <authorList>
            <person name="Worden A.Z."/>
            <person name="Lee J.H."/>
            <person name="Mock T."/>
            <person name="Rouze P."/>
            <person name="Simmons M.P."/>
            <person name="Aerts A.L."/>
            <person name="Allen A.E."/>
            <person name="Cuvelier M.L."/>
            <person name="Derelle E."/>
            <person name="Everett M.V."/>
            <person name="Foulon E."/>
            <person name="Grimwood J."/>
            <person name="Gundlach H."/>
            <person name="Henrissat B."/>
            <person name="Napoli C."/>
            <person name="McDonald S.M."/>
            <person name="Parker M.S."/>
            <person name="Rombauts S."/>
            <person name="Salamov A."/>
            <person name="Von Dassow P."/>
            <person name="Badger J.H."/>
            <person name="Coutinho P.M."/>
            <person name="Demir E."/>
            <person name="Dubchak I."/>
            <person name="Gentemann C."/>
            <person name="Eikrem W."/>
            <person name="Gready J.E."/>
            <person name="John U."/>
            <person name="Lanier W."/>
            <person name="Lindquist E.A."/>
            <person name="Lucas S."/>
            <person name="Mayer K.F."/>
            <person name="Moreau H."/>
            <person name="Not F."/>
            <person name="Otillar R."/>
            <person name="Panaud O."/>
            <person name="Pangilinan J."/>
            <person name="Paulsen I."/>
            <person name="Piegu B."/>
            <person name="Poliakov A."/>
            <person name="Robbens S."/>
            <person name="Schmutz J."/>
            <person name="Toulza E."/>
            <person name="Wyss T."/>
            <person name="Zelensky A."/>
            <person name="Zhou K."/>
            <person name="Armbrust E.V."/>
            <person name="Bhattacharya D."/>
            <person name="Goodenough U.W."/>
            <person name="Van de Peer Y."/>
            <person name="Grigoriev I.V."/>
        </authorList>
    </citation>
    <scope>NUCLEOTIDE SEQUENCE [LARGE SCALE GENOMIC DNA]</scope>
    <source>
        <strain evidence="2">RCC299 / NOUM17</strain>
    </source>
</reference>
<dbReference type="AlphaFoldDB" id="C1FGY1"/>
<gene>
    <name evidence="1" type="ORF">MICPUN_61887</name>
</gene>
<accession>C1FGY1</accession>
<organism evidence="1 2">
    <name type="scientific">Micromonas commoda (strain RCC299 / NOUM17 / CCMP2709)</name>
    <name type="common">Picoplanktonic green alga</name>
    <dbReference type="NCBI Taxonomy" id="296587"/>
    <lineage>
        <taxon>Eukaryota</taxon>
        <taxon>Viridiplantae</taxon>
        <taxon>Chlorophyta</taxon>
        <taxon>Mamiellophyceae</taxon>
        <taxon>Mamiellales</taxon>
        <taxon>Mamiellaceae</taxon>
        <taxon>Micromonas</taxon>
    </lineage>
</organism>
<evidence type="ECO:0000313" key="1">
    <source>
        <dbReference type="EMBL" id="ACO69729.1"/>
    </source>
</evidence>